<organism evidence="2 3">
    <name type="scientific">Sphaerulina musiva (strain SO2202)</name>
    <name type="common">Poplar stem canker fungus</name>
    <name type="synonym">Septoria musiva</name>
    <dbReference type="NCBI Taxonomy" id="692275"/>
    <lineage>
        <taxon>Eukaryota</taxon>
        <taxon>Fungi</taxon>
        <taxon>Dikarya</taxon>
        <taxon>Ascomycota</taxon>
        <taxon>Pezizomycotina</taxon>
        <taxon>Dothideomycetes</taxon>
        <taxon>Dothideomycetidae</taxon>
        <taxon>Mycosphaerellales</taxon>
        <taxon>Mycosphaerellaceae</taxon>
        <taxon>Sphaerulina</taxon>
    </lineage>
</organism>
<name>M3D8U3_SPHMS</name>
<keyword evidence="3" id="KW-1185">Reference proteome</keyword>
<evidence type="ECO:0000256" key="1">
    <source>
        <dbReference type="SAM" id="MobiDB-lite"/>
    </source>
</evidence>
<gene>
    <name evidence="2" type="ORF">SEPMUDRAFT_115595</name>
</gene>
<dbReference type="RefSeq" id="XP_016762435.1">
    <property type="nucleotide sequence ID" value="XM_016901176.1"/>
</dbReference>
<proteinExistence type="predicted"/>
<accession>M3D8U3</accession>
<dbReference type="Proteomes" id="UP000016931">
    <property type="component" value="Unassembled WGS sequence"/>
</dbReference>
<dbReference type="EMBL" id="KB456262">
    <property type="protein sequence ID" value="EMF14314.1"/>
    <property type="molecule type" value="Genomic_DNA"/>
</dbReference>
<protein>
    <submittedName>
        <fullName evidence="2">Uncharacterized protein</fullName>
    </submittedName>
</protein>
<evidence type="ECO:0000313" key="2">
    <source>
        <dbReference type="EMBL" id="EMF14314.1"/>
    </source>
</evidence>
<feature type="compositionally biased region" description="Gly residues" evidence="1">
    <location>
        <begin position="11"/>
        <end position="30"/>
    </location>
</feature>
<evidence type="ECO:0000313" key="3">
    <source>
        <dbReference type="Proteomes" id="UP000016931"/>
    </source>
</evidence>
<dbReference type="HOGENOM" id="CLU_957011_0_0_1"/>
<reference evidence="2 3" key="1">
    <citation type="journal article" date="2012" name="PLoS Pathog.">
        <title>Diverse lifestyles and strategies of plant pathogenesis encoded in the genomes of eighteen Dothideomycetes fungi.</title>
        <authorList>
            <person name="Ohm R.A."/>
            <person name="Feau N."/>
            <person name="Henrissat B."/>
            <person name="Schoch C.L."/>
            <person name="Horwitz B.A."/>
            <person name="Barry K.W."/>
            <person name="Condon B.J."/>
            <person name="Copeland A.C."/>
            <person name="Dhillon B."/>
            <person name="Glaser F."/>
            <person name="Hesse C.N."/>
            <person name="Kosti I."/>
            <person name="LaButti K."/>
            <person name="Lindquist E.A."/>
            <person name="Lucas S."/>
            <person name="Salamov A.A."/>
            <person name="Bradshaw R.E."/>
            <person name="Ciuffetti L."/>
            <person name="Hamelin R.C."/>
            <person name="Kema G.H.J."/>
            <person name="Lawrence C."/>
            <person name="Scott J.A."/>
            <person name="Spatafora J.W."/>
            <person name="Turgeon B.G."/>
            <person name="de Wit P.J.G.M."/>
            <person name="Zhong S."/>
            <person name="Goodwin S.B."/>
            <person name="Grigoriev I.V."/>
        </authorList>
    </citation>
    <scope>NUCLEOTIDE SEQUENCE [LARGE SCALE GENOMIC DNA]</scope>
    <source>
        <strain evidence="2 3">SO2202</strain>
    </source>
</reference>
<dbReference type="AlphaFoldDB" id="M3D8U3"/>
<sequence length="291" mass="31018">MPFDVGEGERIGQGGIGTARGGGGRESGIEGGDDQLWAMQMGANANHVCVVERQVLLGIGVIAECGADFAEPDASLSTPLPPPSHHDDSFEAPGNAGAVYAMRCLQAVPRSPWRSLQPPRPCLAISGHSPTLSTPPSDVVRSPGGPLCRTYHISVDPHRWIVSATLCMCIDLQRAVAKSARSQVPGPSPAPPMLRRATEVTFECEALQTPLLILPFPLRQRRSFVTFLAQNAVSHKRCGIGLRMGGCYESTPLFCPPVLVRMLALEAHGIYAGPSIHFCFGTKKLTLCGHP</sequence>
<dbReference type="GeneID" id="27898313"/>
<feature type="region of interest" description="Disordered" evidence="1">
    <location>
        <begin position="1"/>
        <end position="32"/>
    </location>
</feature>